<feature type="transmembrane region" description="Helical" evidence="1">
    <location>
        <begin position="81"/>
        <end position="98"/>
    </location>
</feature>
<keyword evidence="1" id="KW-0812">Transmembrane</keyword>
<protein>
    <submittedName>
        <fullName evidence="2">Uncharacterized protein</fullName>
    </submittedName>
</protein>
<reference evidence="2 3" key="1">
    <citation type="submission" date="2019-03" db="EMBL/GenBank/DDBJ databases">
        <title>Genomic Encyclopedia of Type Strains, Phase IV (KMG-IV): sequencing the most valuable type-strain genomes for metagenomic binning, comparative biology and taxonomic classification.</title>
        <authorList>
            <person name="Goeker M."/>
        </authorList>
    </citation>
    <scope>NUCLEOTIDE SEQUENCE [LARGE SCALE GENOMIC DNA]</scope>
    <source>
        <strain evidence="2 3">LX-B</strain>
    </source>
</reference>
<dbReference type="OrthoDB" id="1550681at2"/>
<dbReference type="Proteomes" id="UP000295008">
    <property type="component" value="Unassembled WGS sequence"/>
</dbReference>
<feature type="transmembrane region" description="Helical" evidence="1">
    <location>
        <begin position="118"/>
        <end position="135"/>
    </location>
</feature>
<feature type="transmembrane region" description="Helical" evidence="1">
    <location>
        <begin position="12"/>
        <end position="34"/>
    </location>
</feature>
<feature type="transmembrane region" description="Helical" evidence="1">
    <location>
        <begin position="54"/>
        <end position="74"/>
    </location>
</feature>
<dbReference type="EMBL" id="SLUN01000009">
    <property type="protein sequence ID" value="TCL70706.1"/>
    <property type="molecule type" value="Genomic_DNA"/>
</dbReference>
<dbReference type="RefSeq" id="WP_132013987.1">
    <property type="nucleotide sequence ID" value="NZ_SLUN01000009.1"/>
</dbReference>
<proteinExistence type="predicted"/>
<keyword evidence="3" id="KW-1185">Reference proteome</keyword>
<dbReference type="AlphaFoldDB" id="A0A4R1RVW2"/>
<organism evidence="2 3">
    <name type="scientific">Hydrogenispora ethanolica</name>
    <dbReference type="NCBI Taxonomy" id="1082276"/>
    <lineage>
        <taxon>Bacteria</taxon>
        <taxon>Bacillati</taxon>
        <taxon>Bacillota</taxon>
        <taxon>Hydrogenispora</taxon>
    </lineage>
</organism>
<keyword evidence="1" id="KW-1133">Transmembrane helix</keyword>
<evidence type="ECO:0000313" key="2">
    <source>
        <dbReference type="EMBL" id="TCL70706.1"/>
    </source>
</evidence>
<evidence type="ECO:0000313" key="3">
    <source>
        <dbReference type="Proteomes" id="UP000295008"/>
    </source>
</evidence>
<sequence>MMKLSQSPLPPGIRTIMVVNCLATVLTLLFWLLVLWRVFLAPENPTALSMASRASTLGFLISDLIWAVPIMAVSIPGLARLRFWGWAAAQSANILWIYSMTNLWVRDSYSGVITPGDILFLPLALFSLWSVWYLWMKRSQFRINE</sequence>
<keyword evidence="1" id="KW-0472">Membrane</keyword>
<evidence type="ECO:0000256" key="1">
    <source>
        <dbReference type="SAM" id="Phobius"/>
    </source>
</evidence>
<accession>A0A4R1RVW2</accession>
<comment type="caution">
    <text evidence="2">The sequence shown here is derived from an EMBL/GenBank/DDBJ whole genome shotgun (WGS) entry which is preliminary data.</text>
</comment>
<gene>
    <name evidence="2" type="ORF">EDC14_100923</name>
</gene>
<name>A0A4R1RVW2_HYDET</name>